<evidence type="ECO:0000256" key="1">
    <source>
        <dbReference type="ARBA" id="ARBA00001971"/>
    </source>
</evidence>
<gene>
    <name evidence="11" type="ORF">QVD17_38982</name>
</gene>
<dbReference type="PANTHER" id="PTHR47946">
    <property type="entry name" value="CYTOCHROME P450 78A7-RELATED"/>
    <property type="match status" value="1"/>
</dbReference>
<accession>A0AAD8JPV4</accession>
<evidence type="ECO:0000256" key="10">
    <source>
        <dbReference type="SAM" id="Phobius"/>
    </source>
</evidence>
<dbReference type="Proteomes" id="UP001229421">
    <property type="component" value="Unassembled WGS sequence"/>
</dbReference>
<dbReference type="PANTHER" id="PTHR47946:SF14">
    <property type="entry name" value="CYTOCHROME P450 FAMILY PROTEIN"/>
    <property type="match status" value="1"/>
</dbReference>
<dbReference type="InterPro" id="IPR036396">
    <property type="entry name" value="Cyt_P450_sf"/>
</dbReference>
<organism evidence="11 12">
    <name type="scientific">Tagetes erecta</name>
    <name type="common">African marigold</name>
    <dbReference type="NCBI Taxonomy" id="13708"/>
    <lineage>
        <taxon>Eukaryota</taxon>
        <taxon>Viridiplantae</taxon>
        <taxon>Streptophyta</taxon>
        <taxon>Embryophyta</taxon>
        <taxon>Tracheophyta</taxon>
        <taxon>Spermatophyta</taxon>
        <taxon>Magnoliopsida</taxon>
        <taxon>eudicotyledons</taxon>
        <taxon>Gunneridae</taxon>
        <taxon>Pentapetalae</taxon>
        <taxon>asterids</taxon>
        <taxon>campanulids</taxon>
        <taxon>Asterales</taxon>
        <taxon>Asteraceae</taxon>
        <taxon>Asteroideae</taxon>
        <taxon>Heliantheae alliance</taxon>
        <taxon>Tageteae</taxon>
        <taxon>Tagetes</taxon>
    </lineage>
</organism>
<reference evidence="11" key="1">
    <citation type="journal article" date="2023" name="bioRxiv">
        <title>Improved chromosome-level genome assembly for marigold (Tagetes erecta).</title>
        <authorList>
            <person name="Jiang F."/>
            <person name="Yuan L."/>
            <person name="Wang S."/>
            <person name="Wang H."/>
            <person name="Xu D."/>
            <person name="Wang A."/>
            <person name="Fan W."/>
        </authorList>
    </citation>
    <scope>NUCLEOTIDE SEQUENCE</scope>
    <source>
        <strain evidence="11">WSJ</strain>
        <tissue evidence="11">Leaf</tissue>
    </source>
</reference>
<comment type="caution">
    <text evidence="11">The sequence shown here is derived from an EMBL/GenBank/DDBJ whole genome shotgun (WGS) entry which is preliminary data.</text>
</comment>
<evidence type="ECO:0000256" key="3">
    <source>
        <dbReference type="ARBA" id="ARBA00022617"/>
    </source>
</evidence>
<evidence type="ECO:0000256" key="8">
    <source>
        <dbReference type="PIRSR" id="PIRSR602401-1"/>
    </source>
</evidence>
<keyword evidence="7 9" id="KW-0503">Monooxygenase</keyword>
<dbReference type="PRINTS" id="PR00385">
    <property type="entry name" value="P450"/>
</dbReference>
<keyword evidence="12" id="KW-1185">Reference proteome</keyword>
<proteinExistence type="inferred from homology"/>
<keyword evidence="10" id="KW-0472">Membrane</keyword>
<evidence type="ECO:0008006" key="13">
    <source>
        <dbReference type="Google" id="ProtNLM"/>
    </source>
</evidence>
<keyword evidence="10" id="KW-0812">Transmembrane</keyword>
<dbReference type="EMBL" id="JAUHHV010000011">
    <property type="protein sequence ID" value="KAK1407368.1"/>
    <property type="molecule type" value="Genomic_DNA"/>
</dbReference>
<evidence type="ECO:0000256" key="2">
    <source>
        <dbReference type="ARBA" id="ARBA00010617"/>
    </source>
</evidence>
<dbReference type="GO" id="GO:0005506">
    <property type="term" value="F:iron ion binding"/>
    <property type="evidence" value="ECO:0007669"/>
    <property type="project" value="InterPro"/>
</dbReference>
<keyword evidence="10" id="KW-1133">Transmembrane helix</keyword>
<dbReference type="FunFam" id="1.10.630.10:FF:000016">
    <property type="entry name" value="Cytochrome P450 78A5"/>
    <property type="match status" value="1"/>
</dbReference>
<dbReference type="AlphaFoldDB" id="A0AAD8JPV4"/>
<dbReference type="Pfam" id="PF00067">
    <property type="entry name" value="p450"/>
    <property type="match status" value="1"/>
</dbReference>
<dbReference type="InterPro" id="IPR017972">
    <property type="entry name" value="Cyt_P450_CS"/>
</dbReference>
<dbReference type="GO" id="GO:0004497">
    <property type="term" value="F:monooxygenase activity"/>
    <property type="evidence" value="ECO:0007669"/>
    <property type="project" value="UniProtKB-KW"/>
</dbReference>
<sequence length="509" mass="56845">MSSSTSTLFIPNASSPLFGCHTILLVVFFLSIFAFLFAPGGLAWALSKTRSKSTIPGPSGFPILGLVFAFTSSLTHKTLAKLSTTFNAKPLMAFSVGFTRFVISSHPDTAKEILTSSAFADRPVKESAYELLFHRAMGFAPYGEYWRNLRRISAIHMFSPKKISNSGCFREKLGLKMVNQVSSCMSLDGFVEVKSLLHFASLNNVMMSVFGKSYDDFGEVEKLVSEGYELLGVFNWSDHFPIISWFDVQGVRRRCRDLVAKVNVFVTEIVNEHRERRCLNDEVVDGDFVDVLLDLELENKFSESDMIAVLWEMIFRGTDTVAILLEWIMARMVLHPEIQARAQMEIESVVGSGRPVCDSDLPNLPYLHAIVKETLRVHPPGPLLSWARLAIHDTQVGPHMVPAGTTAMVNMWSITHDGEIWVNPEKFDPDRFMGEEISVMGSDLRLAPFGAGRRVCPGKAMGLATVQLWLAQLLQNFKWVGSGRVDLSECLKMSLEMKKPLVCKAMARV</sequence>
<evidence type="ECO:0000256" key="4">
    <source>
        <dbReference type="ARBA" id="ARBA00022723"/>
    </source>
</evidence>
<dbReference type="PROSITE" id="PS00086">
    <property type="entry name" value="CYTOCHROME_P450"/>
    <property type="match status" value="1"/>
</dbReference>
<evidence type="ECO:0000256" key="5">
    <source>
        <dbReference type="ARBA" id="ARBA00023002"/>
    </source>
</evidence>
<dbReference type="SUPFAM" id="SSF48264">
    <property type="entry name" value="Cytochrome P450"/>
    <property type="match status" value="1"/>
</dbReference>
<feature type="binding site" description="axial binding residue" evidence="8">
    <location>
        <position position="456"/>
    </location>
    <ligand>
        <name>heme</name>
        <dbReference type="ChEBI" id="CHEBI:30413"/>
    </ligand>
    <ligandPart>
        <name>Fe</name>
        <dbReference type="ChEBI" id="CHEBI:18248"/>
    </ligandPart>
</feature>
<keyword evidence="6 8" id="KW-0408">Iron</keyword>
<keyword evidence="4 8" id="KW-0479">Metal-binding</keyword>
<dbReference type="PRINTS" id="PR00463">
    <property type="entry name" value="EP450I"/>
</dbReference>
<evidence type="ECO:0000256" key="6">
    <source>
        <dbReference type="ARBA" id="ARBA00023004"/>
    </source>
</evidence>
<dbReference type="CDD" id="cd11076">
    <property type="entry name" value="CYP78"/>
    <property type="match status" value="1"/>
</dbReference>
<evidence type="ECO:0000313" key="12">
    <source>
        <dbReference type="Proteomes" id="UP001229421"/>
    </source>
</evidence>
<feature type="transmembrane region" description="Helical" evidence="10">
    <location>
        <begin position="23"/>
        <end position="46"/>
    </location>
</feature>
<comment type="cofactor">
    <cofactor evidence="1 8">
        <name>heme</name>
        <dbReference type="ChEBI" id="CHEBI:30413"/>
    </cofactor>
</comment>
<evidence type="ECO:0000256" key="9">
    <source>
        <dbReference type="RuleBase" id="RU000461"/>
    </source>
</evidence>
<dbReference type="GO" id="GO:0020037">
    <property type="term" value="F:heme binding"/>
    <property type="evidence" value="ECO:0007669"/>
    <property type="project" value="InterPro"/>
</dbReference>
<evidence type="ECO:0000313" key="11">
    <source>
        <dbReference type="EMBL" id="KAK1407368.1"/>
    </source>
</evidence>
<keyword evidence="3 8" id="KW-0349">Heme</keyword>
<protein>
    <recommendedName>
        <fullName evidence="13">Cytochrome P450</fullName>
    </recommendedName>
</protein>
<dbReference type="InterPro" id="IPR051996">
    <property type="entry name" value="Cytochrome_P450_78A"/>
</dbReference>
<keyword evidence="5 9" id="KW-0560">Oxidoreductase</keyword>
<name>A0AAD8JPV4_TARER</name>
<dbReference type="GO" id="GO:0016705">
    <property type="term" value="F:oxidoreductase activity, acting on paired donors, with incorporation or reduction of molecular oxygen"/>
    <property type="evidence" value="ECO:0007669"/>
    <property type="project" value="InterPro"/>
</dbReference>
<dbReference type="InterPro" id="IPR002401">
    <property type="entry name" value="Cyt_P450_E_grp-I"/>
</dbReference>
<evidence type="ECO:0000256" key="7">
    <source>
        <dbReference type="ARBA" id="ARBA00023033"/>
    </source>
</evidence>
<dbReference type="Gene3D" id="1.10.630.10">
    <property type="entry name" value="Cytochrome P450"/>
    <property type="match status" value="1"/>
</dbReference>
<dbReference type="InterPro" id="IPR001128">
    <property type="entry name" value="Cyt_P450"/>
</dbReference>
<comment type="similarity">
    <text evidence="2 9">Belongs to the cytochrome P450 family.</text>
</comment>